<accession>A0AAD4ZP28</accession>
<proteinExistence type="predicted"/>
<protein>
    <submittedName>
        <fullName evidence="1">Uncharacterized protein</fullName>
    </submittedName>
</protein>
<sequence>MSAIGVDLLWDVWLIPGCRNYQQFGRRGRCPCYLSVFPFPMGGLQALGRVSCLDVLRVLLVQQLSSTLDERRWLRFGPSVRLRRLFGLRGRSRRECMGVALG</sequence>
<name>A0AAD4ZP28_PRUDU</name>
<dbReference type="Proteomes" id="UP001054821">
    <property type="component" value="Chromosome 1"/>
</dbReference>
<evidence type="ECO:0000313" key="2">
    <source>
        <dbReference type="Proteomes" id="UP001054821"/>
    </source>
</evidence>
<comment type="caution">
    <text evidence="1">The sequence shown here is derived from an EMBL/GenBank/DDBJ whole genome shotgun (WGS) entry which is preliminary data.</text>
</comment>
<dbReference type="AlphaFoldDB" id="A0AAD4ZP28"/>
<reference evidence="1 2" key="1">
    <citation type="journal article" date="2022" name="G3 (Bethesda)">
        <title>Whole-genome sequence and methylome profiling of the almond [Prunus dulcis (Mill.) D.A. Webb] cultivar 'Nonpareil'.</title>
        <authorList>
            <person name="D'Amico-Willman K.M."/>
            <person name="Ouma W.Z."/>
            <person name="Meulia T."/>
            <person name="Sideli G.M."/>
            <person name="Gradziel T.M."/>
            <person name="Fresnedo-Ramirez J."/>
        </authorList>
    </citation>
    <scope>NUCLEOTIDE SEQUENCE [LARGE SCALE GENOMIC DNA]</scope>
    <source>
        <strain evidence="1">Clone GOH B32 T37-40</strain>
    </source>
</reference>
<dbReference type="EMBL" id="JAJFAZ020000001">
    <property type="protein sequence ID" value="KAI5351638.1"/>
    <property type="molecule type" value="Genomic_DNA"/>
</dbReference>
<gene>
    <name evidence="1" type="ORF">L3X38_004529</name>
</gene>
<organism evidence="1 2">
    <name type="scientific">Prunus dulcis</name>
    <name type="common">Almond</name>
    <name type="synonym">Amygdalus dulcis</name>
    <dbReference type="NCBI Taxonomy" id="3755"/>
    <lineage>
        <taxon>Eukaryota</taxon>
        <taxon>Viridiplantae</taxon>
        <taxon>Streptophyta</taxon>
        <taxon>Embryophyta</taxon>
        <taxon>Tracheophyta</taxon>
        <taxon>Spermatophyta</taxon>
        <taxon>Magnoliopsida</taxon>
        <taxon>eudicotyledons</taxon>
        <taxon>Gunneridae</taxon>
        <taxon>Pentapetalae</taxon>
        <taxon>rosids</taxon>
        <taxon>fabids</taxon>
        <taxon>Rosales</taxon>
        <taxon>Rosaceae</taxon>
        <taxon>Amygdaloideae</taxon>
        <taxon>Amygdaleae</taxon>
        <taxon>Prunus</taxon>
    </lineage>
</organism>
<evidence type="ECO:0000313" key="1">
    <source>
        <dbReference type="EMBL" id="KAI5351638.1"/>
    </source>
</evidence>
<keyword evidence="2" id="KW-1185">Reference proteome</keyword>